<sequence length="94" mass="10875">MTRRVEEIIEALETSNAAMTGAMKRIDELALENVELKQRCVDLRKARDKKIERLVEAEELIKEARTEWLEQNDPGDGTDCVTPYDNWLATRGKR</sequence>
<name>A0A1V0DX74_9CAUD</name>
<evidence type="ECO:0000313" key="2">
    <source>
        <dbReference type="EMBL" id="ARB05740.1"/>
    </source>
</evidence>
<feature type="coiled-coil region" evidence="1">
    <location>
        <begin position="19"/>
        <end position="67"/>
    </location>
</feature>
<protein>
    <submittedName>
        <fullName evidence="2">Uncharacterized protein</fullName>
    </submittedName>
</protein>
<dbReference type="RefSeq" id="YP_009997128.1">
    <property type="nucleotide sequence ID" value="NC_052968.1"/>
</dbReference>
<dbReference type="KEGG" id="vg:62679273"/>
<reference evidence="2" key="1">
    <citation type="submission" date="2016-11" db="EMBL/GenBank/DDBJ databases">
        <title>The complete genome sequence of Cyanosiphovirus S-ESS1.</title>
        <authorList>
            <person name="Han Y."/>
        </authorList>
    </citation>
    <scope>NUCLEOTIDE SEQUENCE [LARGE SCALE GENOMIC DNA]</scope>
</reference>
<organism evidence="2">
    <name type="scientific">Synechococcus virus S-ESS1</name>
    <dbReference type="NCBI Taxonomy" id="1964565"/>
    <lineage>
        <taxon>Viruses</taxon>
        <taxon>Duplodnaviria</taxon>
        <taxon>Heunggongvirae</taxon>
        <taxon>Uroviricota</taxon>
        <taxon>Caudoviricetes</taxon>
        <taxon>Casjensviridae</taxon>
        <taxon>Sessunavirus</taxon>
        <taxon>Sessunavirus SESS1</taxon>
    </lineage>
</organism>
<evidence type="ECO:0000256" key="1">
    <source>
        <dbReference type="SAM" id="Coils"/>
    </source>
</evidence>
<keyword evidence="1" id="KW-0175">Coiled coil</keyword>
<dbReference type="Proteomes" id="UP000225878">
    <property type="component" value="Segment"/>
</dbReference>
<keyword evidence="3" id="KW-1185">Reference proteome</keyword>
<accession>A0A1V0DX74</accession>
<proteinExistence type="predicted"/>
<evidence type="ECO:0000313" key="3">
    <source>
        <dbReference type="Proteomes" id="UP000225878"/>
    </source>
</evidence>
<dbReference type="GeneID" id="62679273"/>
<dbReference type="EMBL" id="KY249644">
    <property type="protein sequence ID" value="ARB05740.1"/>
    <property type="molecule type" value="Genomic_DNA"/>
</dbReference>